<dbReference type="PANTHER" id="PTHR42760">
    <property type="entry name" value="SHORT-CHAIN DEHYDROGENASES/REDUCTASES FAMILY MEMBER"/>
    <property type="match status" value="1"/>
</dbReference>
<dbReference type="InterPro" id="IPR002347">
    <property type="entry name" value="SDR_fam"/>
</dbReference>
<sequence>MPVAGTRVVVAGGCGGIGRAFVAAAQAHALQVIVLDLESSIRENPPPAGVQAIACNALHEDEIKHAMAQVHSTWGGACDAFVNLVGYTRERTLVEHLPSAEWDDIISGTLRSAYLLSREAIPLLRAGKTPALVHTSSTFGVRVALPGYGPYAAAKAGVINLVRALATELAPVIRVNAVAPGAVETAFLKGGTSQPEKSVRIDVDQLAQAVPLQRIAQPNDIVGPLMFLMGPGSAYMTGQTVHVNGGFWS</sequence>
<evidence type="ECO:0000313" key="3">
    <source>
        <dbReference type="EMBL" id="AVO43202.1"/>
    </source>
</evidence>
<dbReference type="CDD" id="cd05233">
    <property type="entry name" value="SDR_c"/>
    <property type="match status" value="1"/>
</dbReference>
<dbReference type="InterPro" id="IPR036291">
    <property type="entry name" value="NAD(P)-bd_dom_sf"/>
</dbReference>
<reference evidence="3 4" key="1">
    <citation type="submission" date="2018-03" db="EMBL/GenBank/DDBJ databases">
        <title>Genome sequencing of Simplicispira sp.</title>
        <authorList>
            <person name="Kim S.-J."/>
            <person name="Heo J."/>
            <person name="Kwon S.-W."/>
        </authorList>
    </citation>
    <scope>NUCLEOTIDE SEQUENCE [LARGE SCALE GENOMIC DNA]</scope>
    <source>
        <strain evidence="3 4">SC1-8</strain>
    </source>
</reference>
<dbReference type="EMBL" id="CP027669">
    <property type="protein sequence ID" value="AVO43202.1"/>
    <property type="molecule type" value="Genomic_DNA"/>
</dbReference>
<name>A0A2S0N4X4_9BURK</name>
<dbReference type="OrthoDB" id="9809287at2"/>
<keyword evidence="2" id="KW-0560">Oxidoreductase</keyword>
<dbReference type="PRINTS" id="PR00081">
    <property type="entry name" value="GDHRDH"/>
</dbReference>
<dbReference type="Pfam" id="PF13561">
    <property type="entry name" value="adh_short_C2"/>
    <property type="match status" value="1"/>
</dbReference>
<evidence type="ECO:0000313" key="4">
    <source>
        <dbReference type="Proteomes" id="UP000239326"/>
    </source>
</evidence>
<protein>
    <submittedName>
        <fullName evidence="3">NAD(P)-dependent oxidoreductase</fullName>
    </submittedName>
</protein>
<gene>
    <name evidence="3" type="ORF">C6571_10555</name>
</gene>
<accession>A0A2S0N4X4</accession>
<dbReference type="GO" id="GO:0016616">
    <property type="term" value="F:oxidoreductase activity, acting on the CH-OH group of donors, NAD or NADP as acceptor"/>
    <property type="evidence" value="ECO:0007669"/>
    <property type="project" value="TreeGrafter"/>
</dbReference>
<comment type="similarity">
    <text evidence="1">Belongs to the short-chain dehydrogenases/reductases (SDR) family.</text>
</comment>
<dbReference type="Gene3D" id="3.40.50.720">
    <property type="entry name" value="NAD(P)-binding Rossmann-like Domain"/>
    <property type="match status" value="1"/>
</dbReference>
<dbReference type="KEGG" id="simp:C6571_10555"/>
<proteinExistence type="inferred from homology"/>
<dbReference type="Proteomes" id="UP000239326">
    <property type="component" value="Chromosome"/>
</dbReference>
<dbReference type="AlphaFoldDB" id="A0A2S0N4X4"/>
<evidence type="ECO:0000256" key="2">
    <source>
        <dbReference type="ARBA" id="ARBA00023002"/>
    </source>
</evidence>
<dbReference type="SUPFAM" id="SSF51735">
    <property type="entry name" value="NAD(P)-binding Rossmann-fold domains"/>
    <property type="match status" value="1"/>
</dbReference>
<dbReference type="PANTHER" id="PTHR42760:SF133">
    <property type="entry name" value="3-OXOACYL-[ACYL-CARRIER-PROTEIN] REDUCTASE"/>
    <property type="match status" value="1"/>
</dbReference>
<evidence type="ECO:0000256" key="1">
    <source>
        <dbReference type="ARBA" id="ARBA00006484"/>
    </source>
</evidence>
<organism evidence="3 4">
    <name type="scientific">Simplicispira suum</name>
    <dbReference type="NCBI Taxonomy" id="2109915"/>
    <lineage>
        <taxon>Bacteria</taxon>
        <taxon>Pseudomonadati</taxon>
        <taxon>Pseudomonadota</taxon>
        <taxon>Betaproteobacteria</taxon>
        <taxon>Burkholderiales</taxon>
        <taxon>Comamonadaceae</taxon>
        <taxon>Simplicispira</taxon>
    </lineage>
</organism>
<keyword evidence="4" id="KW-1185">Reference proteome</keyword>